<protein>
    <submittedName>
        <fullName evidence="2">Uncharacterized protein</fullName>
    </submittedName>
</protein>
<accession>A0A1B1AW70</accession>
<dbReference type="Proteomes" id="UP000092659">
    <property type="component" value="Chromosome"/>
</dbReference>
<feature type="region of interest" description="Disordered" evidence="1">
    <location>
        <begin position="1"/>
        <end position="28"/>
    </location>
</feature>
<dbReference type="AlphaFoldDB" id="A0A1B1AW70"/>
<dbReference type="KEGG" id="sgs:AVL59_15430"/>
<gene>
    <name evidence="2" type="ORF">AVL59_15430</name>
</gene>
<dbReference type="STRING" id="68214.AVL59_15430"/>
<evidence type="ECO:0000313" key="3">
    <source>
        <dbReference type="Proteomes" id="UP000092659"/>
    </source>
</evidence>
<proteinExistence type="predicted"/>
<reference evidence="2 3" key="1">
    <citation type="submission" date="2016-06" db="EMBL/GenBank/DDBJ databases">
        <title>Complete genome sequence of Streptomyces griseochromogenes ATCC 14511, the Blasticidin S producer.</title>
        <authorList>
            <person name="Wu L."/>
        </authorList>
    </citation>
    <scope>NUCLEOTIDE SEQUENCE [LARGE SCALE GENOMIC DNA]</scope>
    <source>
        <strain evidence="2 3">ATCC 14511</strain>
    </source>
</reference>
<evidence type="ECO:0000256" key="1">
    <source>
        <dbReference type="SAM" id="MobiDB-lite"/>
    </source>
</evidence>
<dbReference type="EMBL" id="CP016279">
    <property type="protein sequence ID" value="ANP50829.1"/>
    <property type="molecule type" value="Genomic_DNA"/>
</dbReference>
<sequence length="85" mass="8656">MAEGGGGVAEVVGGVGDGGEGVVGEEGGEVGEGVLDGVGWDVGEVEGLVVDGGLVWGRVWGSRRSVLPISRKWPPGRRRVREVSM</sequence>
<evidence type="ECO:0000313" key="2">
    <source>
        <dbReference type="EMBL" id="ANP50829.1"/>
    </source>
</evidence>
<organism evidence="2 3">
    <name type="scientific">Streptomyces griseochromogenes</name>
    <dbReference type="NCBI Taxonomy" id="68214"/>
    <lineage>
        <taxon>Bacteria</taxon>
        <taxon>Bacillati</taxon>
        <taxon>Actinomycetota</taxon>
        <taxon>Actinomycetes</taxon>
        <taxon>Kitasatosporales</taxon>
        <taxon>Streptomycetaceae</taxon>
        <taxon>Streptomyces</taxon>
    </lineage>
</organism>
<name>A0A1B1AW70_9ACTN</name>